<dbReference type="SUPFAM" id="SSF47336">
    <property type="entry name" value="ACP-like"/>
    <property type="match status" value="1"/>
</dbReference>
<dbReference type="InterPro" id="IPR020806">
    <property type="entry name" value="PKS_PP-bd"/>
</dbReference>
<dbReference type="GO" id="GO:0043041">
    <property type="term" value="P:amino acid activation for nonribosomal peptide biosynthetic process"/>
    <property type="evidence" value="ECO:0007669"/>
    <property type="project" value="TreeGrafter"/>
</dbReference>
<proteinExistence type="predicted"/>
<dbReference type="Gene3D" id="1.10.1200.10">
    <property type="entry name" value="ACP-like"/>
    <property type="match status" value="1"/>
</dbReference>
<dbReference type="GO" id="GO:0005737">
    <property type="term" value="C:cytoplasm"/>
    <property type="evidence" value="ECO:0007669"/>
    <property type="project" value="TreeGrafter"/>
</dbReference>
<dbReference type="Pfam" id="PF00550">
    <property type="entry name" value="PP-binding"/>
    <property type="match status" value="1"/>
</dbReference>
<name>A0A0E3GLU9_9BACT</name>
<dbReference type="PROSITE" id="PS50075">
    <property type="entry name" value="CARRIER"/>
    <property type="match status" value="1"/>
</dbReference>
<reference evidence="4" key="1">
    <citation type="journal article" date="2015" name="Proc. Natl. Acad. Sci. U.S.A.">
        <title>Multiplexed metagenome mining using short DNA sequence tags facilitates targeted discovery of epoxyketone proteasome inhibitors.</title>
        <authorList>
            <person name="Owen J.G."/>
            <person name="Charlop-Powers Z."/>
            <person name="Smith A.G."/>
            <person name="Ternei M.A."/>
            <person name="Calle P.Y."/>
            <person name="Reddy B.V."/>
            <person name="Montiel D."/>
            <person name="Brady S.F."/>
        </authorList>
    </citation>
    <scope>NUCLEOTIDE SEQUENCE</scope>
</reference>
<dbReference type="PROSITE" id="PS00012">
    <property type="entry name" value="PHOSPHOPANTETHEINE"/>
    <property type="match status" value="1"/>
</dbReference>
<dbReference type="EMBL" id="KP830089">
    <property type="protein sequence ID" value="AKA59382.1"/>
    <property type="molecule type" value="Genomic_DNA"/>
</dbReference>
<evidence type="ECO:0000256" key="1">
    <source>
        <dbReference type="ARBA" id="ARBA00022450"/>
    </source>
</evidence>
<evidence type="ECO:0000313" key="4">
    <source>
        <dbReference type="EMBL" id="AKA59382.1"/>
    </source>
</evidence>
<dbReference type="InterPro" id="IPR009081">
    <property type="entry name" value="PP-bd_ACP"/>
</dbReference>
<feature type="domain" description="Carrier" evidence="3">
    <location>
        <begin position="1"/>
        <end position="76"/>
    </location>
</feature>
<dbReference type="InterPro" id="IPR036736">
    <property type="entry name" value="ACP-like_sf"/>
</dbReference>
<evidence type="ECO:0000256" key="2">
    <source>
        <dbReference type="ARBA" id="ARBA00022553"/>
    </source>
</evidence>
<sequence length="88" mass="9465">MSGTTAQEAVSESWNELLGVAPADPGDDFFSAGGDSLKAVLLVAAIRDRVGIVLPFRIVFDNSRFGELSERVALAMRESARGTEEKQH</sequence>
<evidence type="ECO:0000259" key="3">
    <source>
        <dbReference type="PROSITE" id="PS50075"/>
    </source>
</evidence>
<accession>A0A0E3GLU9</accession>
<dbReference type="PANTHER" id="PTHR45527:SF1">
    <property type="entry name" value="FATTY ACID SYNTHASE"/>
    <property type="match status" value="1"/>
</dbReference>
<keyword evidence="1" id="KW-0596">Phosphopantetheine</keyword>
<dbReference type="PANTHER" id="PTHR45527">
    <property type="entry name" value="NONRIBOSOMAL PEPTIDE SYNTHETASE"/>
    <property type="match status" value="1"/>
</dbReference>
<dbReference type="SMART" id="SM00823">
    <property type="entry name" value="PKS_PP"/>
    <property type="match status" value="1"/>
</dbReference>
<protein>
    <submittedName>
        <fullName evidence="4">Non-ribosomal peptide synthetase</fullName>
    </submittedName>
</protein>
<dbReference type="GO" id="GO:0031177">
    <property type="term" value="F:phosphopantetheine binding"/>
    <property type="evidence" value="ECO:0007669"/>
    <property type="project" value="InterPro"/>
</dbReference>
<dbReference type="GO" id="GO:0044550">
    <property type="term" value="P:secondary metabolite biosynthetic process"/>
    <property type="evidence" value="ECO:0007669"/>
    <property type="project" value="TreeGrafter"/>
</dbReference>
<keyword evidence="2" id="KW-0597">Phosphoprotein</keyword>
<organism evidence="4">
    <name type="scientific">uncultured bacterium AB_9</name>
    <dbReference type="NCBI Taxonomy" id="1630012"/>
    <lineage>
        <taxon>Bacteria</taxon>
        <taxon>environmental samples</taxon>
    </lineage>
</organism>
<dbReference type="AlphaFoldDB" id="A0A0E3GLU9"/>
<dbReference type="InterPro" id="IPR006162">
    <property type="entry name" value="Ppantetheine_attach_site"/>
</dbReference>